<dbReference type="AlphaFoldDB" id="A0ABD1XK16"/>
<comment type="caution">
    <text evidence="1">The sequence shown here is derived from an EMBL/GenBank/DDBJ whole genome shotgun (WGS) entry which is preliminary data.</text>
</comment>
<gene>
    <name evidence="1" type="ORF">R1flu_027860</name>
</gene>
<accession>A0ABD1XK16</accession>
<evidence type="ECO:0000313" key="2">
    <source>
        <dbReference type="Proteomes" id="UP001605036"/>
    </source>
</evidence>
<keyword evidence="2" id="KW-1185">Reference proteome</keyword>
<evidence type="ECO:0000313" key="1">
    <source>
        <dbReference type="EMBL" id="KAL2609287.1"/>
    </source>
</evidence>
<dbReference type="Proteomes" id="UP001605036">
    <property type="component" value="Unassembled WGS sequence"/>
</dbReference>
<name>A0ABD1XK16_9MARC</name>
<dbReference type="EMBL" id="JBHFFA010000008">
    <property type="protein sequence ID" value="KAL2609287.1"/>
    <property type="molecule type" value="Genomic_DNA"/>
</dbReference>
<reference evidence="1 2" key="1">
    <citation type="submission" date="2024-09" db="EMBL/GenBank/DDBJ databases">
        <title>Chromosome-scale assembly of Riccia fluitans.</title>
        <authorList>
            <person name="Paukszto L."/>
            <person name="Sawicki J."/>
            <person name="Karawczyk K."/>
            <person name="Piernik-Szablinska J."/>
            <person name="Szczecinska M."/>
            <person name="Mazdziarz M."/>
        </authorList>
    </citation>
    <scope>NUCLEOTIDE SEQUENCE [LARGE SCALE GENOMIC DNA]</scope>
    <source>
        <strain evidence="1">Rf_01</strain>
        <tissue evidence="1">Aerial parts of the thallus</tissue>
    </source>
</reference>
<protein>
    <submittedName>
        <fullName evidence="1">Uncharacterized protein</fullName>
    </submittedName>
</protein>
<organism evidence="1 2">
    <name type="scientific">Riccia fluitans</name>
    <dbReference type="NCBI Taxonomy" id="41844"/>
    <lineage>
        <taxon>Eukaryota</taxon>
        <taxon>Viridiplantae</taxon>
        <taxon>Streptophyta</taxon>
        <taxon>Embryophyta</taxon>
        <taxon>Marchantiophyta</taxon>
        <taxon>Marchantiopsida</taxon>
        <taxon>Marchantiidae</taxon>
        <taxon>Marchantiales</taxon>
        <taxon>Ricciaceae</taxon>
        <taxon>Riccia</taxon>
    </lineage>
</organism>
<sequence length="67" mass="6941">MAGLAVPELQFDRGEAGASGSSFEVTAVVDAHNGCTINVGLSSWGRRRSGLARWSILPGNPGSPWGE</sequence>
<proteinExistence type="predicted"/>